<evidence type="ECO:0000256" key="14">
    <source>
        <dbReference type="ARBA" id="ARBA00048679"/>
    </source>
</evidence>
<gene>
    <name evidence="18" type="ORF">N658DRAFT_556506</name>
</gene>
<dbReference type="InterPro" id="IPR011009">
    <property type="entry name" value="Kinase-like_dom_sf"/>
</dbReference>
<dbReference type="PROSITE" id="PS00107">
    <property type="entry name" value="PROTEIN_KINASE_ATP"/>
    <property type="match status" value="1"/>
</dbReference>
<comment type="subunit">
    <text evidence="2">Component of the EKC/KEOPS complex composed of at least BUD32, CGI121, GON7, KAE1 and PCC1; the whole complex dimerizes.</text>
</comment>
<evidence type="ECO:0000256" key="11">
    <source>
        <dbReference type="ARBA" id="ARBA00030980"/>
    </source>
</evidence>
<evidence type="ECO:0000256" key="13">
    <source>
        <dbReference type="ARBA" id="ARBA00047899"/>
    </source>
</evidence>
<protein>
    <recommendedName>
        <fullName evidence="5">EKC/KEOPS complex subunit BUD32</fullName>
        <ecNumber evidence="3">2.7.11.1</ecNumber>
    </recommendedName>
    <alternativeName>
        <fullName evidence="11 12">Atypical Serine/threonine protein kinase BUD32</fullName>
    </alternativeName>
    <alternativeName>
        <fullName evidence="4">EKC/KEOPS complex subunit bud32</fullName>
    </alternativeName>
</protein>
<feature type="binding site" evidence="15">
    <location>
        <position position="75"/>
    </location>
    <ligand>
        <name>ATP</name>
        <dbReference type="ChEBI" id="CHEBI:30616"/>
    </ligand>
</feature>
<evidence type="ECO:0000313" key="19">
    <source>
        <dbReference type="Proteomes" id="UP001305647"/>
    </source>
</evidence>
<dbReference type="EMBL" id="MU863626">
    <property type="protein sequence ID" value="KAK4104664.1"/>
    <property type="molecule type" value="Genomic_DNA"/>
</dbReference>
<evidence type="ECO:0000256" key="9">
    <source>
        <dbReference type="ARBA" id="ARBA00022777"/>
    </source>
</evidence>
<evidence type="ECO:0000256" key="2">
    <source>
        <dbReference type="ARBA" id="ARBA00011534"/>
    </source>
</evidence>
<dbReference type="GO" id="GO:0043484">
    <property type="term" value="P:regulation of RNA splicing"/>
    <property type="evidence" value="ECO:0007669"/>
    <property type="project" value="TreeGrafter"/>
</dbReference>
<evidence type="ECO:0000256" key="3">
    <source>
        <dbReference type="ARBA" id="ARBA00012513"/>
    </source>
</evidence>
<evidence type="ECO:0000313" key="18">
    <source>
        <dbReference type="EMBL" id="KAK4104664.1"/>
    </source>
</evidence>
<dbReference type="GO" id="GO:0004674">
    <property type="term" value="F:protein serine/threonine kinase activity"/>
    <property type="evidence" value="ECO:0007669"/>
    <property type="project" value="UniProtKB-KW"/>
</dbReference>
<dbReference type="SUPFAM" id="SSF56112">
    <property type="entry name" value="Protein kinase-like (PK-like)"/>
    <property type="match status" value="1"/>
</dbReference>
<name>A0AAN6Q6X3_9PEZI</name>
<keyword evidence="9 18" id="KW-0418">Kinase</keyword>
<comment type="catalytic activity">
    <reaction evidence="14">
        <text>L-seryl-[protein] + ATP = O-phospho-L-seryl-[protein] + ADP + H(+)</text>
        <dbReference type="Rhea" id="RHEA:17989"/>
        <dbReference type="Rhea" id="RHEA-COMP:9863"/>
        <dbReference type="Rhea" id="RHEA-COMP:11604"/>
        <dbReference type="ChEBI" id="CHEBI:15378"/>
        <dbReference type="ChEBI" id="CHEBI:29999"/>
        <dbReference type="ChEBI" id="CHEBI:30616"/>
        <dbReference type="ChEBI" id="CHEBI:83421"/>
        <dbReference type="ChEBI" id="CHEBI:456216"/>
        <dbReference type="EC" id="2.7.11.1"/>
    </reaction>
</comment>
<dbReference type="PANTHER" id="PTHR45646:SF8">
    <property type="entry name" value="PROTEIN KINASE DOMAIN-CONTAINING PROTEIN"/>
    <property type="match status" value="1"/>
</dbReference>
<dbReference type="Gene3D" id="1.10.510.10">
    <property type="entry name" value="Transferase(Phosphotransferase) domain 1"/>
    <property type="match status" value="1"/>
</dbReference>
<evidence type="ECO:0000256" key="15">
    <source>
        <dbReference type="PROSITE-ProRule" id="PRU10141"/>
    </source>
</evidence>
<sequence length="425" mass="46795">MDSSPQDSPWPSTYAPCDFGGYETLENYEPGGFHPVRIGDVYDGRYRVVRKLGAGGFSTVWLARDVLDSRWIALKMAIARDSATYESKLVAAIHTSIAESPLFAVPERRFWAARALAHLHANGLCHGDLTTANIVVCLNEALLTASPESSLLALLGPPNTCTLYTYSGEPPAPHGPETIVAPLDSCAPPTTLLSRSICIIDFDQSFEASHPPAAKQLGTPAKYLAPELCVGLPPSKASDVWALGWAIYRLRSGEDLFFDWDTTCPGSALWQAVRAMGEEKLPREWRETRFDEDGRSVAPGAEEEGQPFSNPTDSWPLGERGEVVQMTEEHAPAMFADDAAMRVPYPEGLRGMVWKPTAVCVDGWYMEGYGDETDEMLKAFPKIEEHEAALLVDLLEKIFAYDPAERITAEEVARHPWFALDDHGH</sequence>
<reference evidence="18" key="2">
    <citation type="submission" date="2023-05" db="EMBL/GenBank/DDBJ databases">
        <authorList>
            <consortium name="Lawrence Berkeley National Laboratory"/>
            <person name="Steindorff A."/>
            <person name="Hensen N."/>
            <person name="Bonometti L."/>
            <person name="Westerberg I."/>
            <person name="Brannstrom I.O."/>
            <person name="Guillou S."/>
            <person name="Cros-Aarteil S."/>
            <person name="Calhoun S."/>
            <person name="Haridas S."/>
            <person name="Kuo A."/>
            <person name="Mondo S."/>
            <person name="Pangilinan J."/>
            <person name="Riley R."/>
            <person name="Labutti K."/>
            <person name="Andreopoulos B."/>
            <person name="Lipzen A."/>
            <person name="Chen C."/>
            <person name="Yanf M."/>
            <person name="Daum C."/>
            <person name="Ng V."/>
            <person name="Clum A."/>
            <person name="Ohm R."/>
            <person name="Martin F."/>
            <person name="Silar P."/>
            <person name="Natvig D."/>
            <person name="Lalanne C."/>
            <person name="Gautier V."/>
            <person name="Ament-Velasquez S.L."/>
            <person name="Kruys A."/>
            <person name="Hutchinson M.I."/>
            <person name="Powell A.J."/>
            <person name="Barry K."/>
            <person name="Miller A.N."/>
            <person name="Grigoriev I.V."/>
            <person name="Debuchy R."/>
            <person name="Gladieux P."/>
            <person name="Thoren M.H."/>
            <person name="Johannesson H."/>
        </authorList>
    </citation>
    <scope>NUCLEOTIDE SEQUENCE</scope>
    <source>
        <strain evidence="18">CBS 757.83</strain>
    </source>
</reference>
<feature type="domain" description="Protein kinase" evidence="17">
    <location>
        <begin position="46"/>
        <end position="418"/>
    </location>
</feature>
<keyword evidence="19" id="KW-1185">Reference proteome</keyword>
<evidence type="ECO:0000256" key="7">
    <source>
        <dbReference type="ARBA" id="ARBA00022679"/>
    </source>
</evidence>
<dbReference type="InterPro" id="IPR017441">
    <property type="entry name" value="Protein_kinase_ATP_BS"/>
</dbReference>
<dbReference type="Proteomes" id="UP001305647">
    <property type="component" value="Unassembled WGS sequence"/>
</dbReference>
<dbReference type="AlphaFoldDB" id="A0AAN6Q6X3"/>
<dbReference type="InterPro" id="IPR008266">
    <property type="entry name" value="Tyr_kinase_AS"/>
</dbReference>
<accession>A0AAN6Q6X3</accession>
<evidence type="ECO:0000256" key="6">
    <source>
        <dbReference type="ARBA" id="ARBA00022527"/>
    </source>
</evidence>
<dbReference type="EC" id="2.7.11.1" evidence="3"/>
<dbReference type="InterPro" id="IPR051175">
    <property type="entry name" value="CLK_kinases"/>
</dbReference>
<evidence type="ECO:0000259" key="17">
    <source>
        <dbReference type="PROSITE" id="PS50011"/>
    </source>
</evidence>
<feature type="region of interest" description="Disordered" evidence="16">
    <location>
        <begin position="289"/>
        <end position="318"/>
    </location>
</feature>
<dbReference type="Gene3D" id="3.30.200.20">
    <property type="entry name" value="Phosphorylase Kinase, domain 1"/>
    <property type="match status" value="1"/>
</dbReference>
<dbReference type="InterPro" id="IPR000719">
    <property type="entry name" value="Prot_kinase_dom"/>
</dbReference>
<comment type="catalytic activity">
    <reaction evidence="13">
        <text>L-threonyl-[protein] + ATP = O-phospho-L-threonyl-[protein] + ADP + H(+)</text>
        <dbReference type="Rhea" id="RHEA:46608"/>
        <dbReference type="Rhea" id="RHEA-COMP:11060"/>
        <dbReference type="Rhea" id="RHEA-COMP:11605"/>
        <dbReference type="ChEBI" id="CHEBI:15378"/>
        <dbReference type="ChEBI" id="CHEBI:30013"/>
        <dbReference type="ChEBI" id="CHEBI:30616"/>
        <dbReference type="ChEBI" id="CHEBI:61977"/>
        <dbReference type="ChEBI" id="CHEBI:456216"/>
        <dbReference type="EC" id="2.7.11.1"/>
    </reaction>
</comment>
<organism evidence="18 19">
    <name type="scientific">Parathielavia hyrcaniae</name>
    <dbReference type="NCBI Taxonomy" id="113614"/>
    <lineage>
        <taxon>Eukaryota</taxon>
        <taxon>Fungi</taxon>
        <taxon>Dikarya</taxon>
        <taxon>Ascomycota</taxon>
        <taxon>Pezizomycotina</taxon>
        <taxon>Sordariomycetes</taxon>
        <taxon>Sordariomycetidae</taxon>
        <taxon>Sordariales</taxon>
        <taxon>Chaetomiaceae</taxon>
        <taxon>Parathielavia</taxon>
    </lineage>
</organism>
<evidence type="ECO:0000256" key="1">
    <source>
        <dbReference type="ARBA" id="ARBA00003747"/>
    </source>
</evidence>
<dbReference type="SMART" id="SM00220">
    <property type="entry name" value="S_TKc"/>
    <property type="match status" value="1"/>
</dbReference>
<keyword evidence="8 15" id="KW-0547">Nucleotide-binding</keyword>
<dbReference type="PROSITE" id="PS00109">
    <property type="entry name" value="PROTEIN_KINASE_TYR"/>
    <property type="match status" value="1"/>
</dbReference>
<keyword evidence="6" id="KW-0723">Serine/threonine-protein kinase</keyword>
<evidence type="ECO:0000256" key="12">
    <source>
        <dbReference type="ARBA" id="ARBA00033194"/>
    </source>
</evidence>
<keyword evidence="7" id="KW-0808">Transferase</keyword>
<dbReference type="PANTHER" id="PTHR45646">
    <property type="entry name" value="SERINE/THREONINE-PROTEIN KINASE DOA-RELATED"/>
    <property type="match status" value="1"/>
</dbReference>
<dbReference type="GO" id="GO:0005634">
    <property type="term" value="C:nucleus"/>
    <property type="evidence" value="ECO:0007669"/>
    <property type="project" value="TreeGrafter"/>
</dbReference>
<evidence type="ECO:0000256" key="4">
    <source>
        <dbReference type="ARBA" id="ARBA00013948"/>
    </source>
</evidence>
<comment type="caution">
    <text evidence="18">The sequence shown here is derived from an EMBL/GenBank/DDBJ whole genome shotgun (WGS) entry which is preliminary data.</text>
</comment>
<dbReference type="Pfam" id="PF00069">
    <property type="entry name" value="Pkinase"/>
    <property type="match status" value="1"/>
</dbReference>
<proteinExistence type="predicted"/>
<evidence type="ECO:0000256" key="8">
    <source>
        <dbReference type="ARBA" id="ARBA00022741"/>
    </source>
</evidence>
<evidence type="ECO:0000256" key="10">
    <source>
        <dbReference type="ARBA" id="ARBA00022840"/>
    </source>
</evidence>
<keyword evidence="10 15" id="KW-0067">ATP-binding</keyword>
<dbReference type="GO" id="GO:0005524">
    <property type="term" value="F:ATP binding"/>
    <property type="evidence" value="ECO:0007669"/>
    <property type="project" value="UniProtKB-UniRule"/>
</dbReference>
<evidence type="ECO:0000256" key="16">
    <source>
        <dbReference type="SAM" id="MobiDB-lite"/>
    </source>
</evidence>
<evidence type="ECO:0000256" key="5">
    <source>
        <dbReference type="ARBA" id="ARBA00019973"/>
    </source>
</evidence>
<dbReference type="PROSITE" id="PS50011">
    <property type="entry name" value="PROTEIN_KINASE_DOM"/>
    <property type="match status" value="1"/>
</dbReference>
<comment type="function">
    <text evidence="1">Component of the EKC/KEOPS complex that is required for the formation of a threonylcarbamoyl group on adenosine at position 37 (t(6)A37) in tRNAs that read codons beginning with adenine. The complex is probably involved in the transfer of the threonylcarbamoyl moiety of threonylcarbamoyl-AMP (TC-AMP) to the N6 group of A37. BUD32 has ATPase activity in the context of the EKC/KEOPS complex and likely plays a supporting role to the catalytic subunit KAE1. The EKC/KEOPS complex also promotes both telomere uncapping and telomere elongation. The complex is required for efficient recruitment of transcriptional coactivators.</text>
</comment>
<reference evidence="18" key="1">
    <citation type="journal article" date="2023" name="Mol. Phylogenet. Evol.">
        <title>Genome-scale phylogeny and comparative genomics of the fungal order Sordariales.</title>
        <authorList>
            <person name="Hensen N."/>
            <person name="Bonometti L."/>
            <person name="Westerberg I."/>
            <person name="Brannstrom I.O."/>
            <person name="Guillou S."/>
            <person name="Cros-Aarteil S."/>
            <person name="Calhoun S."/>
            <person name="Haridas S."/>
            <person name="Kuo A."/>
            <person name="Mondo S."/>
            <person name="Pangilinan J."/>
            <person name="Riley R."/>
            <person name="LaButti K."/>
            <person name="Andreopoulos B."/>
            <person name="Lipzen A."/>
            <person name="Chen C."/>
            <person name="Yan M."/>
            <person name="Daum C."/>
            <person name="Ng V."/>
            <person name="Clum A."/>
            <person name="Steindorff A."/>
            <person name="Ohm R.A."/>
            <person name="Martin F."/>
            <person name="Silar P."/>
            <person name="Natvig D.O."/>
            <person name="Lalanne C."/>
            <person name="Gautier V."/>
            <person name="Ament-Velasquez S.L."/>
            <person name="Kruys A."/>
            <person name="Hutchinson M.I."/>
            <person name="Powell A.J."/>
            <person name="Barry K."/>
            <person name="Miller A.N."/>
            <person name="Grigoriev I.V."/>
            <person name="Debuchy R."/>
            <person name="Gladieux P."/>
            <person name="Hiltunen Thoren M."/>
            <person name="Johannesson H."/>
        </authorList>
    </citation>
    <scope>NUCLEOTIDE SEQUENCE</scope>
    <source>
        <strain evidence="18">CBS 757.83</strain>
    </source>
</reference>